<dbReference type="Gene3D" id="2.40.30.10">
    <property type="entry name" value="Translation factors"/>
    <property type="match status" value="1"/>
</dbReference>
<dbReference type="InterPro" id="IPR008333">
    <property type="entry name" value="Cbr1-like_FAD-bd_dom"/>
</dbReference>
<dbReference type="InterPro" id="IPR017927">
    <property type="entry name" value="FAD-bd_FR_type"/>
</dbReference>
<dbReference type="PROSITE" id="PS51085">
    <property type="entry name" value="2FE2S_FER_2"/>
    <property type="match status" value="1"/>
</dbReference>
<dbReference type="AlphaFoldDB" id="A0A158JJQ3"/>
<gene>
    <name evidence="5" type="ORF">AWB69_08077</name>
</gene>
<name>A0A158JJQ3_9BURK</name>
<dbReference type="InterPro" id="IPR006058">
    <property type="entry name" value="2Fe2S_fd_BS"/>
</dbReference>
<evidence type="ECO:0000313" key="6">
    <source>
        <dbReference type="Proteomes" id="UP000054683"/>
    </source>
</evidence>
<dbReference type="InterPro" id="IPR017938">
    <property type="entry name" value="Riboflavin_synthase-like_b-brl"/>
</dbReference>
<proteinExistence type="predicted"/>
<dbReference type="PROSITE" id="PS51384">
    <property type="entry name" value="FAD_FR"/>
    <property type="match status" value="1"/>
</dbReference>
<dbReference type="Proteomes" id="UP000054683">
    <property type="component" value="Unassembled WGS sequence"/>
</dbReference>
<dbReference type="PRINTS" id="PR00410">
    <property type="entry name" value="PHEHYDRXLASE"/>
</dbReference>
<dbReference type="SUPFAM" id="SSF52343">
    <property type="entry name" value="Ferredoxin reductase-like, C-terminal NADP-linked domain"/>
    <property type="match status" value="1"/>
</dbReference>
<sequence>MPRAAPYQIRVADTEYSYFCEPGENILRAGLRAGIGIPYECNAGGCGSCKIELVTGEIEDLMPAAPGIRARERKRNRVLACQCTPLTNCEIRTRVAPEFIAPVPSLRFEARFVASRDITADIREFVFAAVGPSCFLPGQYAVLNLPSLHRSRAYSMSNQPNKAGEWGFMIRRVPDGLVSNYLFDVLKIGDSIYIEGPLGLAYLRPHTSRDIVCVAGGSGLAPVVSIVNAQQSGEPGPGTRWLFYGGRGPADIPEFGQLILTGTPTRVHTSVSVAALAAGAGWRGDVCFVHELLERNLPAPLATYDYYLAGPPPMIEVLVRMLVAQKVSLGSIRYDRFF</sequence>
<dbReference type="InterPro" id="IPR050415">
    <property type="entry name" value="MRET"/>
</dbReference>
<evidence type="ECO:0000259" key="4">
    <source>
        <dbReference type="PROSITE" id="PS51384"/>
    </source>
</evidence>
<evidence type="ECO:0000313" key="5">
    <source>
        <dbReference type="EMBL" id="SAL68681.1"/>
    </source>
</evidence>
<dbReference type="CDD" id="cd00207">
    <property type="entry name" value="fer2"/>
    <property type="match status" value="1"/>
</dbReference>
<dbReference type="RefSeq" id="WP_063978003.1">
    <property type="nucleotide sequence ID" value="NZ_FCOK02000093.1"/>
</dbReference>
<evidence type="ECO:0000259" key="3">
    <source>
        <dbReference type="PROSITE" id="PS51085"/>
    </source>
</evidence>
<dbReference type="PANTHER" id="PTHR47354:SF5">
    <property type="entry name" value="PROTEIN RFBI"/>
    <property type="match status" value="1"/>
</dbReference>
<dbReference type="PROSITE" id="PS00197">
    <property type="entry name" value="2FE2S_FER_1"/>
    <property type="match status" value="1"/>
</dbReference>
<dbReference type="SUPFAM" id="SSF63380">
    <property type="entry name" value="Riboflavin synthase domain-like"/>
    <property type="match status" value="1"/>
</dbReference>
<organism evidence="5 6">
    <name type="scientific">Caballeronia udeis</name>
    <dbReference type="NCBI Taxonomy" id="1232866"/>
    <lineage>
        <taxon>Bacteria</taxon>
        <taxon>Pseudomonadati</taxon>
        <taxon>Pseudomonadota</taxon>
        <taxon>Betaproteobacteria</taxon>
        <taxon>Burkholderiales</taxon>
        <taxon>Burkholderiaceae</taxon>
        <taxon>Caballeronia</taxon>
    </lineage>
</organism>
<dbReference type="InterPro" id="IPR001041">
    <property type="entry name" value="2Fe-2S_ferredoxin-type"/>
</dbReference>
<keyword evidence="2" id="KW-0411">Iron-sulfur</keyword>
<keyword evidence="2" id="KW-0001">2Fe-2S</keyword>
<dbReference type="OrthoDB" id="9806195at2"/>
<feature type="domain" description="FAD-binding FR-type" evidence="4">
    <location>
        <begin position="105"/>
        <end position="204"/>
    </location>
</feature>
<comment type="cofactor">
    <cofactor evidence="1">
        <name>FAD</name>
        <dbReference type="ChEBI" id="CHEBI:57692"/>
    </cofactor>
</comment>
<dbReference type="Gene3D" id="3.10.20.30">
    <property type="match status" value="1"/>
</dbReference>
<dbReference type="EMBL" id="FCOK02000093">
    <property type="protein sequence ID" value="SAL68681.1"/>
    <property type="molecule type" value="Genomic_DNA"/>
</dbReference>
<keyword evidence="2" id="KW-0408">Iron</keyword>
<dbReference type="SUPFAM" id="SSF54292">
    <property type="entry name" value="2Fe-2S ferredoxin-like"/>
    <property type="match status" value="1"/>
</dbReference>
<dbReference type="GO" id="GO:0051537">
    <property type="term" value="F:2 iron, 2 sulfur cluster binding"/>
    <property type="evidence" value="ECO:0007669"/>
    <property type="project" value="UniProtKB-KW"/>
</dbReference>
<protein>
    <submittedName>
        <fullName evidence="5">Oxidoreductase FAD-binding subunit</fullName>
    </submittedName>
</protein>
<dbReference type="PANTHER" id="PTHR47354">
    <property type="entry name" value="NADH OXIDOREDUCTASE HCR"/>
    <property type="match status" value="1"/>
</dbReference>
<dbReference type="InterPro" id="IPR001433">
    <property type="entry name" value="OxRdtase_FAD/NAD-bd"/>
</dbReference>
<dbReference type="InterPro" id="IPR036010">
    <property type="entry name" value="2Fe-2S_ferredoxin-like_sf"/>
</dbReference>
<accession>A0A158JJQ3</accession>
<keyword evidence="2" id="KW-0479">Metal-binding</keyword>
<feature type="domain" description="2Fe-2S ferredoxin-type" evidence="3">
    <location>
        <begin position="7"/>
        <end position="97"/>
    </location>
</feature>
<dbReference type="InterPro" id="IPR012675">
    <property type="entry name" value="Beta-grasp_dom_sf"/>
</dbReference>
<dbReference type="Pfam" id="PF00111">
    <property type="entry name" value="Fer2"/>
    <property type="match status" value="1"/>
</dbReference>
<evidence type="ECO:0000256" key="2">
    <source>
        <dbReference type="ARBA" id="ARBA00022714"/>
    </source>
</evidence>
<evidence type="ECO:0000256" key="1">
    <source>
        <dbReference type="ARBA" id="ARBA00001974"/>
    </source>
</evidence>
<dbReference type="Gene3D" id="3.40.50.80">
    <property type="entry name" value="Nucleotide-binding domain of ferredoxin-NADP reductase (FNR) module"/>
    <property type="match status" value="1"/>
</dbReference>
<dbReference type="GO" id="GO:0016491">
    <property type="term" value="F:oxidoreductase activity"/>
    <property type="evidence" value="ECO:0007669"/>
    <property type="project" value="InterPro"/>
</dbReference>
<dbReference type="Pfam" id="PF00175">
    <property type="entry name" value="NAD_binding_1"/>
    <property type="match status" value="1"/>
</dbReference>
<reference evidence="5 6" key="1">
    <citation type="submission" date="2016-01" db="EMBL/GenBank/DDBJ databases">
        <authorList>
            <person name="Oliw E.H."/>
        </authorList>
    </citation>
    <scope>NUCLEOTIDE SEQUENCE [LARGE SCALE GENOMIC DNA]</scope>
    <source>
        <strain evidence="5">LMG 27134</strain>
    </source>
</reference>
<dbReference type="Pfam" id="PF00970">
    <property type="entry name" value="FAD_binding_6"/>
    <property type="match status" value="1"/>
</dbReference>
<dbReference type="InterPro" id="IPR039261">
    <property type="entry name" value="FNR_nucleotide-bd"/>
</dbReference>